<keyword evidence="3" id="KW-1185">Reference proteome</keyword>
<evidence type="ECO:0000313" key="2">
    <source>
        <dbReference type="EMBL" id="MBB3210000.1"/>
    </source>
</evidence>
<dbReference type="AlphaFoldDB" id="A0A7W5E4J1"/>
<dbReference type="InterPro" id="IPR012334">
    <property type="entry name" value="Pectin_lyas_fold"/>
</dbReference>
<dbReference type="EMBL" id="JACHXU010000030">
    <property type="protein sequence ID" value="MBB3210000.1"/>
    <property type="molecule type" value="Genomic_DNA"/>
</dbReference>
<reference evidence="2 3" key="1">
    <citation type="submission" date="2020-08" db="EMBL/GenBank/DDBJ databases">
        <title>Genomic Encyclopedia of Type Strains, Phase III (KMG-III): the genomes of soil and plant-associated and newly described type strains.</title>
        <authorList>
            <person name="Whitman W."/>
        </authorList>
    </citation>
    <scope>NUCLEOTIDE SEQUENCE [LARGE SCALE GENOMIC DNA]</scope>
    <source>
        <strain evidence="2 3">CECT 8075</strain>
    </source>
</reference>
<proteinExistence type="predicted"/>
<organism evidence="2 3">
    <name type="scientific">Aporhodopirellula rubra</name>
    <dbReference type="NCBI Taxonomy" id="980271"/>
    <lineage>
        <taxon>Bacteria</taxon>
        <taxon>Pseudomonadati</taxon>
        <taxon>Planctomycetota</taxon>
        <taxon>Planctomycetia</taxon>
        <taxon>Pirellulales</taxon>
        <taxon>Pirellulaceae</taxon>
        <taxon>Aporhodopirellula</taxon>
    </lineage>
</organism>
<name>A0A7W5E4J1_9BACT</name>
<dbReference type="InterPro" id="IPR011050">
    <property type="entry name" value="Pectin_lyase_fold/virulence"/>
</dbReference>
<protein>
    <submittedName>
        <fullName evidence="2">Uncharacterized protein</fullName>
    </submittedName>
</protein>
<dbReference type="SUPFAM" id="SSF51126">
    <property type="entry name" value="Pectin lyase-like"/>
    <property type="match status" value="1"/>
</dbReference>
<dbReference type="Gene3D" id="2.160.20.10">
    <property type="entry name" value="Single-stranded right-handed beta-helix, Pectin lyase-like"/>
    <property type="match status" value="1"/>
</dbReference>
<evidence type="ECO:0000256" key="1">
    <source>
        <dbReference type="SAM" id="SignalP"/>
    </source>
</evidence>
<feature type="signal peptide" evidence="1">
    <location>
        <begin position="1"/>
        <end position="25"/>
    </location>
</feature>
<comment type="caution">
    <text evidence="2">The sequence shown here is derived from an EMBL/GenBank/DDBJ whole genome shotgun (WGS) entry which is preliminary data.</text>
</comment>
<keyword evidence="1" id="KW-0732">Signal</keyword>
<dbReference type="RefSeq" id="WP_184309029.1">
    <property type="nucleotide sequence ID" value="NZ_JACHXU010000030.1"/>
</dbReference>
<dbReference type="Proteomes" id="UP000536179">
    <property type="component" value="Unassembled WGS sequence"/>
</dbReference>
<accession>A0A7W5E4J1</accession>
<feature type="chain" id="PRO_5030685029" evidence="1">
    <location>
        <begin position="26"/>
        <end position="519"/>
    </location>
</feature>
<evidence type="ECO:0000313" key="3">
    <source>
        <dbReference type="Proteomes" id="UP000536179"/>
    </source>
</evidence>
<gene>
    <name evidence="2" type="ORF">FHS27_005846</name>
</gene>
<sequence length="519" mass="58091">MNVLRHILLLTFVCVSTFLSFPTQVNDAAPDAGVVAYEDFGAVGDGVHDDLPAIVRTHEHANANDMAVASNPNATYHLGRTALTAVIMTDTDWSTSRFIIDDTDVDDHKRTLFEVRSRLRPEELTIQKLKRDQKHLDLAIDTDCYVTVTNQNIKRYIRRGNNQNSGTSQRDSFILHRDGRITGDIDWDYDKIDRAAAFPIDQARLFLRGGIFTTTANRMKQDVGYNYWQRNILITRSNTEVDGIVHHVVGETATGHPYSGFINVKECANVTLRNCFATAHKTYRTIGAAGKPVSMGSYDYSANGVVNFTMINCRMENITDRSRWGVIGTNFCKNIVLENCVLNRMDTHMGVSGRYEIRGCTLGYMGLNAIGRGLLTVENSTLHGRSLINFRDDYGSTWNGDIIIRDCQWIPNSGKKCDPHLFNLRNDGTHDFGYRCFMPHTIKINGLHVDDSNHSDAYEGIYLFSDPGGNSQSNAAFPYAWCQSIKIENLTATSGKPIRISPNPHLAESVEVTFIDAAK</sequence>